<keyword evidence="2 6" id="KW-0853">WD repeat</keyword>
<feature type="repeat" description="WD" evidence="7">
    <location>
        <begin position="191"/>
        <end position="233"/>
    </location>
</feature>
<dbReference type="SMART" id="SM00320">
    <property type="entry name" value="WD40"/>
    <property type="match status" value="3"/>
</dbReference>
<feature type="region of interest" description="Disordered" evidence="8">
    <location>
        <begin position="469"/>
        <end position="516"/>
    </location>
</feature>
<dbReference type="InterPro" id="IPR015943">
    <property type="entry name" value="WD40/YVTN_repeat-like_dom_sf"/>
</dbReference>
<evidence type="ECO:0000256" key="2">
    <source>
        <dbReference type="ARBA" id="ARBA00022574"/>
    </source>
</evidence>
<reference evidence="9 10" key="1">
    <citation type="journal article" date="2024" name="J Genomics">
        <title>Draft genome sequencing and assembly of Favolaschia claudopus CIRM-BRFM 2984 isolated from oak limbs.</title>
        <authorList>
            <person name="Navarro D."/>
            <person name="Drula E."/>
            <person name="Chaduli D."/>
            <person name="Cazenave R."/>
            <person name="Ahrendt S."/>
            <person name="Wang J."/>
            <person name="Lipzen A."/>
            <person name="Daum C."/>
            <person name="Barry K."/>
            <person name="Grigoriev I.V."/>
            <person name="Favel A."/>
            <person name="Rosso M.N."/>
            <person name="Martin F."/>
        </authorList>
    </citation>
    <scope>NUCLEOTIDE SEQUENCE [LARGE SCALE GENOMIC DNA]</scope>
    <source>
        <strain evidence="9 10">CIRM-BRFM 2984</strain>
    </source>
</reference>
<comment type="pathway">
    <text evidence="6">tRNA modification; N(7)-methylguanine-tRNA biosynthesis.</text>
</comment>
<dbReference type="HAMAP" id="MF_03056">
    <property type="entry name" value="TRM82"/>
    <property type="match status" value="1"/>
</dbReference>
<name>A0AAW0BGU3_9AGAR</name>
<evidence type="ECO:0000256" key="1">
    <source>
        <dbReference type="ARBA" id="ARBA00004123"/>
    </source>
</evidence>
<sequence>MSLFPHTRLFVEPSLAIVISGPHIQILDAGTGDLTATTANFPDAEKESVLKSGPIRVAAVDALGTHLVTCGDDKILKLWQIDGLKLLNERELPKRPTGLAFTRDGQTILTSDKFGDIFSYELNPAPQTAEQKKTALASHENPSGGKLILGHTSFLTAFLLTPDEKFIVTADRDEHIRVSWYPQGYTIEMYCLGHKKFVSALHIPESSPTELISGGGDPMLKIWDWMTGKLKREIPILEAVEPFIKVKPSRRTPRRFEEGGDENEEGTTKKKSRKAKARAKQQAKKEEMEDSAAADPSPPELPDADPPPETVLAIHRIHCLDRHIIFSVVGATALFSCACSEDVTPEIHAFEFSKPVVDFTVAHDGRIWVSLDGQWSETGADSADSTPTMVRVVQLSGNKLVDIPGVSLLSSLNSSCLLLATIAQLKTLDIYQALSALPKNNEVEYDPMDRDAMEIGADNLSKKELGRLKSKQAVAKAHSTLPASEEGPGELDEPCSKRAKSQPSEQDPGDVAMDGS</sequence>
<keyword evidence="3 6" id="KW-0819">tRNA processing</keyword>
<comment type="similarity">
    <text evidence="6">Belongs to the WD repeat TRM82 family.</text>
</comment>
<keyword evidence="4 6" id="KW-0677">Repeat</keyword>
<evidence type="ECO:0000313" key="10">
    <source>
        <dbReference type="Proteomes" id="UP001362999"/>
    </source>
</evidence>
<evidence type="ECO:0000256" key="3">
    <source>
        <dbReference type="ARBA" id="ARBA00022694"/>
    </source>
</evidence>
<comment type="function">
    <text evidence="6">Required for the formation of N(7)-methylguanine at position 46 (m7G46) in tRNA. In the complex, it is required to stabilize and induce conformational changes of the catalytic subunit.</text>
</comment>
<dbReference type="EMBL" id="JAWWNJ010000034">
    <property type="protein sequence ID" value="KAK7025061.1"/>
    <property type="molecule type" value="Genomic_DNA"/>
</dbReference>
<evidence type="ECO:0000256" key="5">
    <source>
        <dbReference type="ARBA" id="ARBA00023242"/>
    </source>
</evidence>
<dbReference type="SUPFAM" id="SSF50978">
    <property type="entry name" value="WD40 repeat-like"/>
    <property type="match status" value="1"/>
</dbReference>
<dbReference type="GO" id="GO:0106004">
    <property type="term" value="P:tRNA (guanine-N7)-methylation"/>
    <property type="evidence" value="ECO:0007669"/>
    <property type="project" value="UniProtKB-UniRule"/>
</dbReference>
<evidence type="ECO:0000256" key="8">
    <source>
        <dbReference type="SAM" id="MobiDB-lite"/>
    </source>
</evidence>
<evidence type="ECO:0000256" key="6">
    <source>
        <dbReference type="HAMAP-Rule" id="MF_03056"/>
    </source>
</evidence>
<feature type="compositionally biased region" description="Basic residues" evidence="8">
    <location>
        <begin position="269"/>
        <end position="282"/>
    </location>
</feature>
<feature type="compositionally biased region" description="Pro residues" evidence="8">
    <location>
        <begin position="296"/>
        <end position="308"/>
    </location>
</feature>
<dbReference type="Gene3D" id="2.130.10.10">
    <property type="entry name" value="YVTN repeat-like/Quinoprotein amine dehydrogenase"/>
    <property type="match status" value="1"/>
</dbReference>
<dbReference type="PANTHER" id="PTHR16288">
    <property type="entry name" value="WD40 REPEAT PROTEIN 4"/>
    <property type="match status" value="1"/>
</dbReference>
<dbReference type="PANTHER" id="PTHR16288:SF0">
    <property type="entry name" value="TRNA (GUANINE-N(7)-)-METHYLTRANSFERASE NON-CATALYTIC SUBUNIT WDR4"/>
    <property type="match status" value="1"/>
</dbReference>
<dbReference type="GO" id="GO:0043527">
    <property type="term" value="C:tRNA methyltransferase complex"/>
    <property type="evidence" value="ECO:0007669"/>
    <property type="project" value="TreeGrafter"/>
</dbReference>
<accession>A0AAW0BGU3</accession>
<proteinExistence type="inferred from homology"/>
<keyword evidence="10" id="KW-1185">Reference proteome</keyword>
<gene>
    <name evidence="9" type="ORF">R3P38DRAFT_2626569</name>
</gene>
<comment type="caution">
    <text evidence="9">The sequence shown here is derived from an EMBL/GenBank/DDBJ whole genome shotgun (WGS) entry which is preliminary data.</text>
</comment>
<comment type="subcellular location">
    <subcellularLocation>
        <location evidence="1 6">Nucleus</location>
    </subcellularLocation>
</comment>
<dbReference type="Pfam" id="PF00400">
    <property type="entry name" value="WD40"/>
    <property type="match status" value="3"/>
</dbReference>
<dbReference type="GO" id="GO:0005634">
    <property type="term" value="C:nucleus"/>
    <property type="evidence" value="ECO:0007669"/>
    <property type="project" value="UniProtKB-SubCell"/>
</dbReference>
<protein>
    <submittedName>
        <fullName evidence="9">Guanine-N(7)--methyltransferase non-catalytic subunit TRM82</fullName>
    </submittedName>
</protein>
<dbReference type="Proteomes" id="UP001362999">
    <property type="component" value="Unassembled WGS sequence"/>
</dbReference>
<evidence type="ECO:0000313" key="9">
    <source>
        <dbReference type="EMBL" id="KAK7025061.1"/>
    </source>
</evidence>
<dbReference type="GO" id="GO:0005829">
    <property type="term" value="C:cytosol"/>
    <property type="evidence" value="ECO:0007669"/>
    <property type="project" value="TreeGrafter"/>
</dbReference>
<evidence type="ECO:0000256" key="4">
    <source>
        <dbReference type="ARBA" id="ARBA00022737"/>
    </source>
</evidence>
<organism evidence="9 10">
    <name type="scientific">Favolaschia claudopus</name>
    <dbReference type="NCBI Taxonomy" id="2862362"/>
    <lineage>
        <taxon>Eukaryota</taxon>
        <taxon>Fungi</taxon>
        <taxon>Dikarya</taxon>
        <taxon>Basidiomycota</taxon>
        <taxon>Agaricomycotina</taxon>
        <taxon>Agaricomycetes</taxon>
        <taxon>Agaricomycetidae</taxon>
        <taxon>Agaricales</taxon>
        <taxon>Marasmiineae</taxon>
        <taxon>Mycenaceae</taxon>
        <taxon>Favolaschia</taxon>
    </lineage>
</organism>
<evidence type="ECO:0000256" key="7">
    <source>
        <dbReference type="PROSITE-ProRule" id="PRU00221"/>
    </source>
</evidence>
<dbReference type="InterPro" id="IPR001680">
    <property type="entry name" value="WD40_rpt"/>
</dbReference>
<dbReference type="InterPro" id="IPR036322">
    <property type="entry name" value="WD40_repeat_dom_sf"/>
</dbReference>
<dbReference type="InterPro" id="IPR028884">
    <property type="entry name" value="Trm82"/>
</dbReference>
<feature type="region of interest" description="Disordered" evidence="8">
    <location>
        <begin position="250"/>
        <end position="308"/>
    </location>
</feature>
<dbReference type="AlphaFoldDB" id="A0AAW0BGU3"/>
<dbReference type="PROSITE" id="PS50082">
    <property type="entry name" value="WD_REPEATS_2"/>
    <property type="match status" value="1"/>
</dbReference>
<keyword evidence="5 6" id="KW-0539">Nucleus</keyword>